<dbReference type="EMBL" id="JBHUMY010000007">
    <property type="protein sequence ID" value="MFD2660310.1"/>
    <property type="molecule type" value="Genomic_DNA"/>
</dbReference>
<dbReference type="SUPFAM" id="SSF54593">
    <property type="entry name" value="Glyoxalase/Bleomycin resistance protein/Dihydroxybiphenyl dioxygenase"/>
    <property type="match status" value="1"/>
</dbReference>
<evidence type="ECO:0000313" key="2">
    <source>
        <dbReference type="Proteomes" id="UP001597493"/>
    </source>
</evidence>
<dbReference type="Gene3D" id="3.10.180.10">
    <property type="entry name" value="2,3-Dihydroxybiphenyl 1,2-Dioxygenase, domain 1"/>
    <property type="match status" value="1"/>
</dbReference>
<dbReference type="Proteomes" id="UP001597493">
    <property type="component" value="Unassembled WGS sequence"/>
</dbReference>
<protein>
    <submittedName>
        <fullName evidence="1">VOC family protein</fullName>
    </submittedName>
</protein>
<reference evidence="2" key="1">
    <citation type="journal article" date="2019" name="Int. J. Syst. Evol. Microbiol.">
        <title>The Global Catalogue of Microorganisms (GCM) 10K type strain sequencing project: providing services to taxonomists for standard genome sequencing and annotation.</title>
        <authorList>
            <consortium name="The Broad Institute Genomics Platform"/>
            <consortium name="The Broad Institute Genome Sequencing Center for Infectious Disease"/>
            <person name="Wu L."/>
            <person name="Ma J."/>
        </authorList>
    </citation>
    <scope>NUCLEOTIDE SEQUENCE [LARGE SCALE GENOMIC DNA]</scope>
    <source>
        <strain evidence="2">TISTR 1827</strain>
    </source>
</reference>
<accession>A0ABW5QW17</accession>
<name>A0ABW5QW17_9BACL</name>
<gene>
    <name evidence="1" type="ORF">ACFSW5_08490</name>
</gene>
<evidence type="ECO:0000313" key="1">
    <source>
        <dbReference type="EMBL" id="MFD2660310.1"/>
    </source>
</evidence>
<dbReference type="InterPro" id="IPR029068">
    <property type="entry name" value="Glyas_Bleomycin-R_OHBP_Dase"/>
</dbReference>
<comment type="caution">
    <text evidence="1">The sequence shown here is derived from an EMBL/GenBank/DDBJ whole genome shotgun (WGS) entry which is preliminary data.</text>
</comment>
<dbReference type="RefSeq" id="WP_379271428.1">
    <property type="nucleotide sequence ID" value="NZ_JBHUGT010000046.1"/>
</dbReference>
<organism evidence="1 2">
    <name type="scientific">Paenibacillus thailandensis</name>
    <dbReference type="NCBI Taxonomy" id="393250"/>
    <lineage>
        <taxon>Bacteria</taxon>
        <taxon>Bacillati</taxon>
        <taxon>Bacillota</taxon>
        <taxon>Bacilli</taxon>
        <taxon>Bacillales</taxon>
        <taxon>Paenibacillaceae</taxon>
        <taxon>Paenibacillus</taxon>
    </lineage>
</organism>
<keyword evidence="2" id="KW-1185">Reference proteome</keyword>
<proteinExistence type="predicted"/>
<sequence>MRFREAVLLTSGLNRLKAFYGQVLELPEAPGGAGRVAFQLGGTKLVFKEAGPGREPFYHIAIHIPENKFDEAKVWLKSRVALNKVEGRDEAFFENWNAHSVYFEDPAGNIVELIAHHRLNNRTEHPFSSADLLGIAEIGIATDDVVSLADQLHRLGVPDWREGSGDFAPLGDENGMFIVVREGRQWFFSDKDAEFHPVEAVVEGLGTIKFERDNIRRVAHSG</sequence>